<dbReference type="EC" id="2.7.13.3" evidence="2"/>
<comment type="caution">
    <text evidence="9">The sequence shown here is derived from an EMBL/GenBank/DDBJ whole genome shotgun (WGS) entry which is preliminary data.</text>
</comment>
<protein>
    <recommendedName>
        <fullName evidence="2">histidine kinase</fullName>
        <ecNumber evidence="2">2.7.13.3</ecNumber>
    </recommendedName>
</protein>
<dbReference type="Proteomes" id="UP000664795">
    <property type="component" value="Unassembled WGS sequence"/>
</dbReference>
<dbReference type="Gene3D" id="1.10.287.130">
    <property type="match status" value="1"/>
</dbReference>
<dbReference type="GO" id="GO:0007234">
    <property type="term" value="P:osmosensory signaling via phosphorelay pathway"/>
    <property type="evidence" value="ECO:0007669"/>
    <property type="project" value="TreeGrafter"/>
</dbReference>
<keyword evidence="10" id="KW-1185">Reference proteome</keyword>
<dbReference type="PROSITE" id="PS50112">
    <property type="entry name" value="PAS"/>
    <property type="match status" value="1"/>
</dbReference>
<name>A0A939G6J6_9BACT</name>
<dbReference type="SUPFAM" id="SSF55874">
    <property type="entry name" value="ATPase domain of HSP90 chaperone/DNA topoisomerase II/histidine kinase"/>
    <property type="match status" value="1"/>
</dbReference>
<dbReference type="InterPro" id="IPR036097">
    <property type="entry name" value="HisK_dim/P_sf"/>
</dbReference>
<evidence type="ECO:0000259" key="7">
    <source>
        <dbReference type="PROSITE" id="PS50109"/>
    </source>
</evidence>
<dbReference type="SUPFAM" id="SSF47384">
    <property type="entry name" value="Homodimeric domain of signal transducing histidine kinase"/>
    <property type="match status" value="1"/>
</dbReference>
<dbReference type="PANTHER" id="PTHR42878:SF15">
    <property type="entry name" value="BACTERIOPHYTOCHROME"/>
    <property type="match status" value="1"/>
</dbReference>
<keyword evidence="4" id="KW-0808">Transferase</keyword>
<dbReference type="Pfam" id="PF13426">
    <property type="entry name" value="PAS_9"/>
    <property type="match status" value="1"/>
</dbReference>
<sequence>MSVMPTYAQLLAENEHLRIQIAEATETIEAIRSGQVDALVVESDQGYELYTLKTADQTYRVFIETMNEGAVTLNQDGLILYANSMFATMVGMPLSKVLGLSFGKFVTEGDLASFKQLFEQGWIENHKLELVLAGTSRQVPCLLSVTALDLDDGRCLSVVLTDLTDQIEQQKQLTVNNERLHSAINALEMSNLALNRSNQNLQEFAYVASHDLQEPLRKIQQFGSLLKTTYLAELGVEGVDLVSRMESAASRMSVLIRDLLDYSRLTRPIAAFKPQALNALVGGVLAELDLMVQDKQAVMEVHDLGMVPGEPTQLAQVFRNLLTNALKFVKPGTTPYICISRQEIGRSELPAVYQPIGSQELFCAIRVVDNGIGFDPRQAERIFGTFQRLHGMRQYPGTGIGLAIVKKVAENHGGYVLAESTPGQGATFTLYLPV</sequence>
<dbReference type="Pfam" id="PF02518">
    <property type="entry name" value="HATPase_c"/>
    <property type="match status" value="1"/>
</dbReference>
<evidence type="ECO:0000256" key="4">
    <source>
        <dbReference type="ARBA" id="ARBA00022679"/>
    </source>
</evidence>
<dbReference type="InterPro" id="IPR004358">
    <property type="entry name" value="Sig_transdc_His_kin-like_C"/>
</dbReference>
<organism evidence="9 10">
    <name type="scientific">Fibrella aquatilis</name>
    <dbReference type="NCBI Taxonomy" id="2817059"/>
    <lineage>
        <taxon>Bacteria</taxon>
        <taxon>Pseudomonadati</taxon>
        <taxon>Bacteroidota</taxon>
        <taxon>Cytophagia</taxon>
        <taxon>Cytophagales</taxon>
        <taxon>Spirosomataceae</taxon>
        <taxon>Fibrella</taxon>
    </lineage>
</organism>
<keyword evidence="3" id="KW-0597">Phosphoprotein</keyword>
<dbReference type="SMART" id="SM00388">
    <property type="entry name" value="HisKA"/>
    <property type="match status" value="1"/>
</dbReference>
<keyword evidence="5" id="KW-0418">Kinase</keyword>
<dbReference type="InterPro" id="IPR003594">
    <property type="entry name" value="HATPase_dom"/>
</dbReference>
<dbReference type="GO" id="GO:0000156">
    <property type="term" value="F:phosphorelay response regulator activity"/>
    <property type="evidence" value="ECO:0007669"/>
    <property type="project" value="TreeGrafter"/>
</dbReference>
<evidence type="ECO:0000259" key="8">
    <source>
        <dbReference type="PROSITE" id="PS50112"/>
    </source>
</evidence>
<dbReference type="Pfam" id="PF00512">
    <property type="entry name" value="HisKA"/>
    <property type="match status" value="1"/>
</dbReference>
<dbReference type="Gene3D" id="3.30.450.20">
    <property type="entry name" value="PAS domain"/>
    <property type="match status" value="1"/>
</dbReference>
<dbReference type="InterPro" id="IPR005467">
    <property type="entry name" value="His_kinase_dom"/>
</dbReference>
<dbReference type="PROSITE" id="PS50109">
    <property type="entry name" value="HIS_KIN"/>
    <property type="match status" value="1"/>
</dbReference>
<feature type="domain" description="PAS" evidence="8">
    <location>
        <begin position="55"/>
        <end position="120"/>
    </location>
</feature>
<evidence type="ECO:0000256" key="6">
    <source>
        <dbReference type="ARBA" id="ARBA00023136"/>
    </source>
</evidence>
<dbReference type="Gene3D" id="3.30.565.10">
    <property type="entry name" value="Histidine kinase-like ATPase, C-terminal domain"/>
    <property type="match status" value="1"/>
</dbReference>
<evidence type="ECO:0000256" key="1">
    <source>
        <dbReference type="ARBA" id="ARBA00000085"/>
    </source>
</evidence>
<evidence type="ECO:0000313" key="10">
    <source>
        <dbReference type="Proteomes" id="UP000664795"/>
    </source>
</evidence>
<evidence type="ECO:0000256" key="5">
    <source>
        <dbReference type="ARBA" id="ARBA00022777"/>
    </source>
</evidence>
<evidence type="ECO:0000313" key="9">
    <source>
        <dbReference type="EMBL" id="MBO0933094.1"/>
    </source>
</evidence>
<proteinExistence type="predicted"/>
<dbReference type="GO" id="GO:0030295">
    <property type="term" value="F:protein kinase activator activity"/>
    <property type="evidence" value="ECO:0007669"/>
    <property type="project" value="TreeGrafter"/>
</dbReference>
<dbReference type="SMART" id="SM00387">
    <property type="entry name" value="HATPase_c"/>
    <property type="match status" value="1"/>
</dbReference>
<dbReference type="NCBIfam" id="TIGR00229">
    <property type="entry name" value="sensory_box"/>
    <property type="match status" value="1"/>
</dbReference>
<gene>
    <name evidence="9" type="ORF">J2I48_18945</name>
</gene>
<dbReference type="CDD" id="cd00130">
    <property type="entry name" value="PAS"/>
    <property type="match status" value="1"/>
</dbReference>
<dbReference type="CDD" id="cd00082">
    <property type="entry name" value="HisKA"/>
    <property type="match status" value="1"/>
</dbReference>
<dbReference type="InterPro" id="IPR036890">
    <property type="entry name" value="HATPase_C_sf"/>
</dbReference>
<comment type="catalytic activity">
    <reaction evidence="1">
        <text>ATP + protein L-histidine = ADP + protein N-phospho-L-histidine.</text>
        <dbReference type="EC" id="2.7.13.3"/>
    </reaction>
</comment>
<accession>A0A939G6J6</accession>
<dbReference type="InterPro" id="IPR050351">
    <property type="entry name" value="BphY/WalK/GraS-like"/>
</dbReference>
<dbReference type="GO" id="GO:0016020">
    <property type="term" value="C:membrane"/>
    <property type="evidence" value="ECO:0007669"/>
    <property type="project" value="UniProtKB-SubCell"/>
</dbReference>
<evidence type="ECO:0000256" key="2">
    <source>
        <dbReference type="ARBA" id="ARBA00012438"/>
    </source>
</evidence>
<dbReference type="SMART" id="SM00091">
    <property type="entry name" value="PAS"/>
    <property type="match status" value="1"/>
</dbReference>
<dbReference type="AlphaFoldDB" id="A0A939G6J6"/>
<feature type="domain" description="Histidine kinase" evidence="7">
    <location>
        <begin position="207"/>
        <end position="434"/>
    </location>
</feature>
<dbReference type="InterPro" id="IPR003661">
    <property type="entry name" value="HisK_dim/P_dom"/>
</dbReference>
<dbReference type="SUPFAM" id="SSF55785">
    <property type="entry name" value="PYP-like sensor domain (PAS domain)"/>
    <property type="match status" value="1"/>
</dbReference>
<evidence type="ECO:0000256" key="3">
    <source>
        <dbReference type="ARBA" id="ARBA00022553"/>
    </source>
</evidence>
<dbReference type="RefSeq" id="WP_207337061.1">
    <property type="nucleotide sequence ID" value="NZ_JAFMYU010000017.1"/>
</dbReference>
<dbReference type="PRINTS" id="PR00344">
    <property type="entry name" value="BCTRLSENSOR"/>
</dbReference>
<dbReference type="InterPro" id="IPR000014">
    <property type="entry name" value="PAS"/>
</dbReference>
<reference evidence="9 10" key="1">
    <citation type="submission" date="2021-03" db="EMBL/GenBank/DDBJ databases">
        <title>Fibrella sp. HMF5036 genome sequencing and assembly.</title>
        <authorList>
            <person name="Kang H."/>
            <person name="Kim H."/>
            <person name="Bae S."/>
            <person name="Joh K."/>
        </authorList>
    </citation>
    <scope>NUCLEOTIDE SEQUENCE [LARGE SCALE GENOMIC DNA]</scope>
    <source>
        <strain evidence="9 10">HMF5036</strain>
    </source>
</reference>
<keyword evidence="6" id="KW-0472">Membrane</keyword>
<dbReference type="PANTHER" id="PTHR42878">
    <property type="entry name" value="TWO-COMPONENT HISTIDINE KINASE"/>
    <property type="match status" value="1"/>
</dbReference>
<dbReference type="EMBL" id="JAFMYU010000017">
    <property type="protein sequence ID" value="MBO0933094.1"/>
    <property type="molecule type" value="Genomic_DNA"/>
</dbReference>
<dbReference type="InterPro" id="IPR035965">
    <property type="entry name" value="PAS-like_dom_sf"/>
</dbReference>
<dbReference type="GO" id="GO:0000155">
    <property type="term" value="F:phosphorelay sensor kinase activity"/>
    <property type="evidence" value="ECO:0007669"/>
    <property type="project" value="InterPro"/>
</dbReference>